<reference evidence="2 3" key="1">
    <citation type="submission" date="2016-10" db="EMBL/GenBank/DDBJ databases">
        <authorList>
            <person name="de Groot N.N."/>
        </authorList>
    </citation>
    <scope>NUCLEOTIDE SEQUENCE [LARGE SCALE GENOMIC DNA]</scope>
    <source>
        <strain evidence="2 3">CGMCC 1.10076</strain>
    </source>
</reference>
<feature type="transmembrane region" description="Helical" evidence="1">
    <location>
        <begin position="20"/>
        <end position="40"/>
    </location>
</feature>
<keyword evidence="1" id="KW-0472">Membrane</keyword>
<keyword evidence="1" id="KW-1133">Transmembrane helix</keyword>
<protein>
    <submittedName>
        <fullName evidence="2">Protein-S-isoprenylcysteine O-methyltransferase Ste14</fullName>
    </submittedName>
</protein>
<dbReference type="STRING" id="1128970.SAMN04487935_2641"/>
<keyword evidence="1" id="KW-0812">Transmembrane</keyword>
<name>A0A1G8ZKS9_9FLAO</name>
<dbReference type="AlphaFoldDB" id="A0A1G8ZKS9"/>
<gene>
    <name evidence="2" type="ORF">SAMN04487935_2641</name>
</gene>
<dbReference type="Proteomes" id="UP000199580">
    <property type="component" value="Unassembled WGS sequence"/>
</dbReference>
<feature type="transmembrane region" description="Helical" evidence="1">
    <location>
        <begin position="216"/>
        <end position="234"/>
    </location>
</feature>
<dbReference type="OrthoDB" id="9809773at2"/>
<dbReference type="GO" id="GO:0032259">
    <property type="term" value="P:methylation"/>
    <property type="evidence" value="ECO:0007669"/>
    <property type="project" value="UniProtKB-KW"/>
</dbReference>
<accession>A0A1G8ZKS9</accession>
<keyword evidence="3" id="KW-1185">Reference proteome</keyword>
<proteinExistence type="predicted"/>
<evidence type="ECO:0000256" key="1">
    <source>
        <dbReference type="SAM" id="Phobius"/>
    </source>
</evidence>
<feature type="transmembrane region" description="Helical" evidence="1">
    <location>
        <begin position="52"/>
        <end position="75"/>
    </location>
</feature>
<evidence type="ECO:0000313" key="2">
    <source>
        <dbReference type="EMBL" id="SDK15641.1"/>
    </source>
</evidence>
<dbReference type="GO" id="GO:0008168">
    <property type="term" value="F:methyltransferase activity"/>
    <property type="evidence" value="ECO:0007669"/>
    <property type="project" value="UniProtKB-KW"/>
</dbReference>
<keyword evidence="2" id="KW-0489">Methyltransferase</keyword>
<feature type="transmembrane region" description="Helical" evidence="1">
    <location>
        <begin position="110"/>
        <end position="136"/>
    </location>
</feature>
<dbReference type="EMBL" id="FNEZ01000004">
    <property type="protein sequence ID" value="SDK15641.1"/>
    <property type="molecule type" value="Genomic_DNA"/>
</dbReference>
<dbReference type="Pfam" id="PF06966">
    <property type="entry name" value="DUF1295"/>
    <property type="match status" value="1"/>
</dbReference>
<organism evidence="2 3">
    <name type="scientific">Flavobacterium noncentrifugens</name>
    <dbReference type="NCBI Taxonomy" id="1128970"/>
    <lineage>
        <taxon>Bacteria</taxon>
        <taxon>Pseudomonadati</taxon>
        <taxon>Bacteroidota</taxon>
        <taxon>Flavobacteriia</taxon>
        <taxon>Flavobacteriales</taxon>
        <taxon>Flavobacteriaceae</taxon>
        <taxon>Flavobacterium</taxon>
    </lineage>
</organism>
<dbReference type="InterPro" id="IPR010721">
    <property type="entry name" value="UstE-like"/>
</dbReference>
<evidence type="ECO:0000313" key="3">
    <source>
        <dbReference type="Proteomes" id="UP000199580"/>
    </source>
</evidence>
<dbReference type="RefSeq" id="WP_091396385.1">
    <property type="nucleotide sequence ID" value="NZ_BKAI01000019.1"/>
</dbReference>
<dbReference type="Gene3D" id="1.20.120.1630">
    <property type="match status" value="1"/>
</dbReference>
<keyword evidence="2" id="KW-0808">Transferase</keyword>
<sequence length="251" mass="29806">MPFQEEFEKQSIWLFKYGKGLPQIVLVVGYLVLLNSEIYPEGLFLRKSTYESLFEIVCLSLSMIGFVFRIITIGYSERPKKEDSRGLFINQHYNAGAYSVVRHPLYLADFIIWLGMIAITGNFWFIVSFGLLFFLYMERMMVAKEMQLKNKFGFKYTRWAEHIPAFLPDIWQFRKSKSEFNWDKIVKGESGRLSRILIIFFVFEISCHYLENKKNYNFTLLIASTIFAIAHVIYNKKEMIANVRRWIVRLQ</sequence>